<dbReference type="RefSeq" id="WP_093005375.1">
    <property type="nucleotide sequence ID" value="NZ_FNZZ01000003.1"/>
</dbReference>
<protein>
    <submittedName>
        <fullName evidence="2">Uncharacterized protein</fullName>
    </submittedName>
</protein>
<dbReference type="OrthoDB" id="7282816at2"/>
<evidence type="ECO:0000256" key="1">
    <source>
        <dbReference type="SAM" id="MobiDB-lite"/>
    </source>
</evidence>
<proteinExistence type="predicted"/>
<gene>
    <name evidence="2" type="ORF">SAMN05216382_1720</name>
</gene>
<feature type="region of interest" description="Disordered" evidence="1">
    <location>
        <begin position="1"/>
        <end position="24"/>
    </location>
</feature>
<dbReference type="AlphaFoldDB" id="A0A1H7NZG3"/>
<evidence type="ECO:0000313" key="3">
    <source>
        <dbReference type="Proteomes" id="UP000199214"/>
    </source>
</evidence>
<keyword evidence="3" id="KW-1185">Reference proteome</keyword>
<organism evidence="2 3">
    <name type="scientific">Sphingomonas palmae</name>
    <dbReference type="NCBI Taxonomy" id="1855283"/>
    <lineage>
        <taxon>Bacteria</taxon>
        <taxon>Pseudomonadati</taxon>
        <taxon>Pseudomonadota</taxon>
        <taxon>Alphaproteobacteria</taxon>
        <taxon>Sphingomonadales</taxon>
        <taxon>Sphingomonadaceae</taxon>
        <taxon>Sphingomonas</taxon>
    </lineage>
</organism>
<sequence length="197" mass="21629">MAARRTAAARSTGHDLAHDNVTDLPLPPPVPVRVRADGWTAERQRTFLTVLAETGSVSAACQEAGVSSRSAYRLRARPDAEGFARTWDQALKIATVRLTTLAFERATRGTVREVWKDGTLVQTTREPSDRLLVFLLQHLLPAGKPGDRWDGFEAMTDAARGTFQRSLGTLGDHACEMVPTLVQDYSPDEPKDCRDAT</sequence>
<evidence type="ECO:0000313" key="2">
    <source>
        <dbReference type="EMBL" id="SEL28709.1"/>
    </source>
</evidence>
<feature type="compositionally biased region" description="Basic and acidic residues" evidence="1">
    <location>
        <begin position="12"/>
        <end position="21"/>
    </location>
</feature>
<reference evidence="3" key="1">
    <citation type="submission" date="2016-10" db="EMBL/GenBank/DDBJ databases">
        <authorList>
            <person name="Varghese N."/>
            <person name="Submissions S."/>
        </authorList>
    </citation>
    <scope>NUCLEOTIDE SEQUENCE [LARGE SCALE GENOMIC DNA]</scope>
    <source>
        <strain evidence="3">JS21-1</strain>
    </source>
</reference>
<feature type="compositionally biased region" description="Low complexity" evidence="1">
    <location>
        <begin position="1"/>
        <end position="10"/>
    </location>
</feature>
<dbReference type="STRING" id="1855283.SAMN05216382_1720"/>
<dbReference type="Proteomes" id="UP000199214">
    <property type="component" value="Unassembled WGS sequence"/>
</dbReference>
<accession>A0A1H7NZG3</accession>
<dbReference type="EMBL" id="FNZZ01000003">
    <property type="protein sequence ID" value="SEL28709.1"/>
    <property type="molecule type" value="Genomic_DNA"/>
</dbReference>
<name>A0A1H7NZG3_9SPHN</name>